<feature type="compositionally biased region" description="Basic and acidic residues" evidence="1">
    <location>
        <begin position="363"/>
        <end position="381"/>
    </location>
</feature>
<dbReference type="OrthoDB" id="2756861at2759"/>
<evidence type="ECO:0000313" key="2">
    <source>
        <dbReference type="EMBL" id="RDX57422.1"/>
    </source>
</evidence>
<reference evidence="2 3" key="1">
    <citation type="journal article" date="2018" name="Biotechnol. Biofuels">
        <title>Integrative visual omics of the white-rot fungus Polyporus brumalis exposes the biotechnological potential of its oxidative enzymes for delignifying raw plant biomass.</title>
        <authorList>
            <person name="Miyauchi S."/>
            <person name="Rancon A."/>
            <person name="Drula E."/>
            <person name="Hage H."/>
            <person name="Chaduli D."/>
            <person name="Favel A."/>
            <person name="Grisel S."/>
            <person name="Henrissat B."/>
            <person name="Herpoel-Gimbert I."/>
            <person name="Ruiz-Duenas F.J."/>
            <person name="Chevret D."/>
            <person name="Hainaut M."/>
            <person name="Lin J."/>
            <person name="Wang M."/>
            <person name="Pangilinan J."/>
            <person name="Lipzen A."/>
            <person name="Lesage-Meessen L."/>
            <person name="Navarro D."/>
            <person name="Riley R."/>
            <person name="Grigoriev I.V."/>
            <person name="Zhou S."/>
            <person name="Raouche S."/>
            <person name="Rosso M.N."/>
        </authorList>
    </citation>
    <scope>NUCLEOTIDE SEQUENCE [LARGE SCALE GENOMIC DNA]</scope>
    <source>
        <strain evidence="2 3">BRFM 1820</strain>
    </source>
</reference>
<feature type="region of interest" description="Disordered" evidence="1">
    <location>
        <begin position="73"/>
        <end position="105"/>
    </location>
</feature>
<evidence type="ECO:0000256" key="1">
    <source>
        <dbReference type="SAM" id="MobiDB-lite"/>
    </source>
</evidence>
<feature type="region of interest" description="Disordered" evidence="1">
    <location>
        <begin position="145"/>
        <end position="208"/>
    </location>
</feature>
<feature type="compositionally biased region" description="Polar residues" evidence="1">
    <location>
        <begin position="78"/>
        <end position="89"/>
    </location>
</feature>
<dbReference type="EMBL" id="KZ857379">
    <property type="protein sequence ID" value="RDX57422.1"/>
    <property type="molecule type" value="Genomic_DNA"/>
</dbReference>
<name>A0A371DY00_9APHY</name>
<feature type="compositionally biased region" description="Polar residues" evidence="1">
    <location>
        <begin position="539"/>
        <end position="552"/>
    </location>
</feature>
<dbReference type="AlphaFoldDB" id="A0A371DY00"/>
<protein>
    <submittedName>
        <fullName evidence="2">Uncharacterized protein</fullName>
    </submittedName>
</protein>
<feature type="region of interest" description="Disordered" evidence="1">
    <location>
        <begin position="539"/>
        <end position="589"/>
    </location>
</feature>
<dbReference type="Proteomes" id="UP000256964">
    <property type="component" value="Unassembled WGS sequence"/>
</dbReference>
<keyword evidence="3" id="KW-1185">Reference proteome</keyword>
<evidence type="ECO:0000313" key="3">
    <source>
        <dbReference type="Proteomes" id="UP000256964"/>
    </source>
</evidence>
<gene>
    <name evidence="2" type="ORF">OH76DRAFT_1550681</name>
</gene>
<organism evidence="2 3">
    <name type="scientific">Lentinus brumalis</name>
    <dbReference type="NCBI Taxonomy" id="2498619"/>
    <lineage>
        <taxon>Eukaryota</taxon>
        <taxon>Fungi</taxon>
        <taxon>Dikarya</taxon>
        <taxon>Basidiomycota</taxon>
        <taxon>Agaricomycotina</taxon>
        <taxon>Agaricomycetes</taxon>
        <taxon>Polyporales</taxon>
        <taxon>Polyporaceae</taxon>
        <taxon>Lentinus</taxon>
    </lineage>
</organism>
<feature type="region of interest" description="Disordered" evidence="1">
    <location>
        <begin position="413"/>
        <end position="441"/>
    </location>
</feature>
<proteinExistence type="predicted"/>
<accession>A0A371DY00</accession>
<feature type="compositionally biased region" description="Polar residues" evidence="1">
    <location>
        <begin position="559"/>
        <end position="575"/>
    </location>
</feature>
<feature type="compositionally biased region" description="Basic and acidic residues" evidence="1">
    <location>
        <begin position="154"/>
        <end position="165"/>
    </location>
</feature>
<sequence length="589" mass="65195">MAFTYAPDFVVKSRRRKRSRQPIDPCLGFYEEMPTSPNVFPPAKAPFRTVWSSKSIEQAHTVDQKCLDDSVGHEISDVSLSEDNPTDISSPPPHPGVQSRAPLGEDVEMPLTVEDFLRRAATSTKRYSRRRRKKFKPLQDDGLLCSGGDSFVDSDPRDLDYHPDDSSSSPMFVNKRRGHRIVWTSDEDEDPPEQPPKKRRRRQKKTQPLSARLLAAAVVTGVDVVGGILLPDTATGPWDAQGRRVLQARRPLPFVPHNRASSPDEQVKTDRRQFVDPRKTAPFKHAHCDFSPRLPVQADGRVTSSCGMKKKPRPITAWKPVDDHTAARMGYSGNVPPRKATPASTKRLVTVPLKLVPVFDSYERPRGRPAHARTEARHGRDAPALPFVPCTKLSPPRQRAPARVLHFKENSSLFVPNSSPADPTPTYKSPSPSPGFASVSDDHARTHIDQRESASAEDAGAQFRADVETDGYDGQDAARSQLELGLSPDNLNPEAPLLQASLVARVPGTSQAITLTRSAPRRPLKSLVSMLDNFRTIARSATQKHPMATQSRSRPHTAKSITHLQTSRLGQSPRSPRTIRSHCDGFGRG</sequence>
<feature type="region of interest" description="Disordered" evidence="1">
    <location>
        <begin position="363"/>
        <end position="401"/>
    </location>
</feature>